<evidence type="ECO:0000256" key="7">
    <source>
        <dbReference type="ARBA" id="ARBA00023125"/>
    </source>
</evidence>
<dbReference type="PROSITE" id="PS00718">
    <property type="entry name" value="SIGMA54_2"/>
    <property type="match status" value="1"/>
</dbReference>
<keyword evidence="6" id="KW-0731">Sigma factor</keyword>
<dbReference type="InterPro" id="IPR007634">
    <property type="entry name" value="RNA_pol_sigma_54_DNA-bd"/>
</dbReference>
<evidence type="ECO:0000256" key="4">
    <source>
        <dbReference type="ARBA" id="ARBA00022695"/>
    </source>
</evidence>
<keyword evidence="4" id="KW-0548">Nucleotidyltransferase</keyword>
<dbReference type="InterPro" id="IPR007046">
    <property type="entry name" value="RNA_pol_sigma_54_core-bd"/>
</dbReference>
<reference evidence="11 12" key="1">
    <citation type="journal article" date="2013" name="PLoS ONE">
        <title>Lactobacillus paracasei comparative genomics: towards species pan-genome definition and exploitation of diversity.</title>
        <authorList>
            <person name="Smokvina T."/>
            <person name="Wels M."/>
            <person name="Polka J."/>
            <person name="Chervaux C."/>
            <person name="Brisse S."/>
            <person name="Boekhorst J."/>
            <person name="van Hylckama Vlieg J.E."/>
            <person name="Siezen R.J."/>
        </authorList>
    </citation>
    <scope>NUCLEOTIDE SEQUENCE [LARGE SCALE GENOMIC DNA]</scope>
    <source>
        <strain evidence="11 12">Lpp123</strain>
    </source>
</reference>
<evidence type="ECO:0000313" key="12">
    <source>
        <dbReference type="Proteomes" id="UP000014316"/>
    </source>
</evidence>
<keyword evidence="2" id="KW-0240">DNA-directed RNA polymerase</keyword>
<sequence length="441" mass="49768">MDNTKGKTIKMDQSIRLNQRQINKLVLTQGMRQSIQMLQLDAVDLDAYLKNVAESNPFIEVRSHLERAEDSLSGATFEEMSAGSSTENLFDHLLMQVQLSLAGNPLRQIVVYLINQLNNNGYLILEDRQIVDEIGISPEKLTEAMRLLQGLDPPGVGARNLQECLSLQAHRDTGIPKGVIAILDQDFELLVSHDMTRICEKNNLSTTELHNALDFIKSLSAAPGKVFEQPQPISYIIPDARLSVTNDGQLKLWLTKWGRPELVFAEKTYQDLKKSADSATQQYLKEKHEEYLSLQHGLQRREETLLATVNQIVVNQHAFLLHQAALAPLLLRDVAKALQVNESTVSRTIKGKHLQTDLGIFAFKDFFSKRTQAVSSSAYHSVDQLKFTMMQLIQSENKMCPASDNLLVKWLYEKGFKVARRTVTKYRNELGLPAASARKSR</sequence>
<keyword evidence="5" id="KW-0805">Transcription regulation</keyword>
<dbReference type="InterPro" id="IPR000394">
    <property type="entry name" value="RNA_pol_sigma_54"/>
</dbReference>
<comment type="caution">
    <text evidence="11">The sequence shown here is derived from an EMBL/GenBank/DDBJ whole genome shotgun (WGS) entry which is preliminary data.</text>
</comment>
<comment type="similarity">
    <text evidence="1">Belongs to the sigma-54 factor family.</text>
</comment>
<keyword evidence="8" id="KW-0804">Transcription</keyword>
<dbReference type="Pfam" id="PF04963">
    <property type="entry name" value="Sigma54_CBD"/>
    <property type="match status" value="1"/>
</dbReference>
<feature type="domain" description="RNA polymerase sigma factor 54 core-binding" evidence="10">
    <location>
        <begin position="84"/>
        <end position="264"/>
    </location>
</feature>
<dbReference type="PRINTS" id="PR00045">
    <property type="entry name" value="SIGMA54FCT"/>
</dbReference>
<dbReference type="GO" id="GO:0016987">
    <property type="term" value="F:sigma factor activity"/>
    <property type="evidence" value="ECO:0007669"/>
    <property type="project" value="UniProtKB-KW"/>
</dbReference>
<dbReference type="GO" id="GO:0001216">
    <property type="term" value="F:DNA-binding transcription activator activity"/>
    <property type="evidence" value="ECO:0007669"/>
    <property type="project" value="InterPro"/>
</dbReference>
<evidence type="ECO:0000313" key="11">
    <source>
        <dbReference type="EMBL" id="EPC48801.1"/>
    </source>
</evidence>
<dbReference type="InterPro" id="IPR038709">
    <property type="entry name" value="RpoN_core-bd_sf"/>
</dbReference>
<dbReference type="PANTHER" id="PTHR32248:SF4">
    <property type="entry name" value="RNA POLYMERASE SIGMA-54 FACTOR"/>
    <property type="match status" value="1"/>
</dbReference>
<name>A0A829GBT4_LACPA</name>
<accession>A0A829GBT4</accession>
<dbReference type="GO" id="GO:0003677">
    <property type="term" value="F:DNA binding"/>
    <property type="evidence" value="ECO:0007669"/>
    <property type="project" value="UniProtKB-KW"/>
</dbReference>
<evidence type="ECO:0000256" key="5">
    <source>
        <dbReference type="ARBA" id="ARBA00023015"/>
    </source>
</evidence>
<dbReference type="Gene3D" id="1.10.10.1330">
    <property type="entry name" value="RNA polymerase sigma-54 factor, core-binding domain"/>
    <property type="match status" value="1"/>
</dbReference>
<protein>
    <submittedName>
        <fullName evidence="11">RNA polymerase sigma-54 factor</fullName>
    </submittedName>
</protein>
<dbReference type="AlphaFoldDB" id="A0A829GBT4"/>
<evidence type="ECO:0000256" key="6">
    <source>
        <dbReference type="ARBA" id="ARBA00023082"/>
    </source>
</evidence>
<organism evidence="11 12">
    <name type="scientific">Lacticaseibacillus paracasei subsp. paracasei Lpp123</name>
    <dbReference type="NCBI Taxonomy" id="1256201"/>
    <lineage>
        <taxon>Bacteria</taxon>
        <taxon>Bacillati</taxon>
        <taxon>Bacillota</taxon>
        <taxon>Bacilli</taxon>
        <taxon>Lactobacillales</taxon>
        <taxon>Lactobacillaceae</taxon>
        <taxon>Lacticaseibacillus</taxon>
    </lineage>
</organism>
<evidence type="ECO:0000256" key="2">
    <source>
        <dbReference type="ARBA" id="ARBA00022478"/>
    </source>
</evidence>
<dbReference type="GO" id="GO:0006352">
    <property type="term" value="P:DNA-templated transcription initiation"/>
    <property type="evidence" value="ECO:0007669"/>
    <property type="project" value="InterPro"/>
</dbReference>
<dbReference type="GO" id="GO:0000428">
    <property type="term" value="C:DNA-directed RNA polymerase complex"/>
    <property type="evidence" value="ECO:0007669"/>
    <property type="project" value="UniProtKB-KW"/>
</dbReference>
<dbReference type="PANTHER" id="PTHR32248">
    <property type="entry name" value="RNA POLYMERASE SIGMA-54 FACTOR"/>
    <property type="match status" value="1"/>
</dbReference>
<dbReference type="EMBL" id="ANJW01000961">
    <property type="protein sequence ID" value="EPC48801.1"/>
    <property type="molecule type" value="Genomic_DNA"/>
</dbReference>
<evidence type="ECO:0000256" key="3">
    <source>
        <dbReference type="ARBA" id="ARBA00022679"/>
    </source>
</evidence>
<keyword evidence="7" id="KW-0238">DNA-binding</keyword>
<dbReference type="Proteomes" id="UP000014316">
    <property type="component" value="Unassembled WGS sequence"/>
</dbReference>
<feature type="domain" description="RNA polymerase sigma factor 54 DNA-binding" evidence="9">
    <location>
        <begin position="281"/>
        <end position="439"/>
    </location>
</feature>
<dbReference type="PROSITE" id="PS50044">
    <property type="entry name" value="SIGMA54_3"/>
    <property type="match status" value="1"/>
</dbReference>
<dbReference type="Pfam" id="PF00309">
    <property type="entry name" value="Sigma54_AID"/>
    <property type="match status" value="1"/>
</dbReference>
<dbReference type="Pfam" id="PF04552">
    <property type="entry name" value="Sigma54_DBD"/>
    <property type="match status" value="1"/>
</dbReference>
<evidence type="ECO:0000256" key="8">
    <source>
        <dbReference type="ARBA" id="ARBA00023163"/>
    </source>
</evidence>
<proteinExistence type="inferred from homology"/>
<keyword evidence="3" id="KW-0808">Transferase</keyword>
<evidence type="ECO:0000256" key="1">
    <source>
        <dbReference type="ARBA" id="ARBA00008798"/>
    </source>
</evidence>
<evidence type="ECO:0000259" key="9">
    <source>
        <dbReference type="Pfam" id="PF04552"/>
    </source>
</evidence>
<dbReference type="NCBIfam" id="TIGR02395">
    <property type="entry name" value="rpoN_sigma"/>
    <property type="match status" value="1"/>
</dbReference>
<gene>
    <name evidence="11" type="ORF">Lpp123_16385</name>
</gene>
<dbReference type="GO" id="GO:0016779">
    <property type="term" value="F:nucleotidyltransferase activity"/>
    <property type="evidence" value="ECO:0007669"/>
    <property type="project" value="UniProtKB-KW"/>
</dbReference>
<dbReference type="Gene3D" id="1.10.10.60">
    <property type="entry name" value="Homeodomain-like"/>
    <property type="match status" value="1"/>
</dbReference>
<dbReference type="PIRSF" id="PIRSF000774">
    <property type="entry name" value="RpoN"/>
    <property type="match status" value="1"/>
</dbReference>
<evidence type="ECO:0000259" key="10">
    <source>
        <dbReference type="Pfam" id="PF04963"/>
    </source>
</evidence>